<dbReference type="Pfam" id="PF03126">
    <property type="entry name" value="Plus-3"/>
    <property type="match status" value="1"/>
</dbReference>
<evidence type="ECO:0000256" key="4">
    <source>
        <dbReference type="ARBA" id="ARBA00023054"/>
    </source>
</evidence>
<feature type="compositionally biased region" description="Basic and acidic residues" evidence="8">
    <location>
        <begin position="134"/>
        <end position="158"/>
    </location>
</feature>
<dbReference type="Proteomes" id="UP000639338">
    <property type="component" value="Unassembled WGS sequence"/>
</dbReference>
<comment type="subcellular location">
    <subcellularLocation>
        <location evidence="1">Nucleus</location>
        <location evidence="1">Nucleoplasm</location>
    </subcellularLocation>
</comment>
<feature type="compositionally biased region" description="Acidic residues" evidence="8">
    <location>
        <begin position="124"/>
        <end position="133"/>
    </location>
</feature>
<dbReference type="InterPro" id="IPR036128">
    <property type="entry name" value="Plus3-like_sf"/>
</dbReference>
<dbReference type="GO" id="GO:1990269">
    <property type="term" value="F:RNA polymerase II C-terminal domain phosphoserine binding"/>
    <property type="evidence" value="ECO:0007669"/>
    <property type="project" value="TreeGrafter"/>
</dbReference>
<evidence type="ECO:0000313" key="10">
    <source>
        <dbReference type="EMBL" id="KAF7989507.1"/>
    </source>
</evidence>
<keyword evidence="5" id="KW-0010">Activator</keyword>
<feature type="compositionally biased region" description="Basic and acidic residues" evidence="8">
    <location>
        <begin position="48"/>
        <end position="58"/>
    </location>
</feature>
<organism evidence="10 11">
    <name type="scientific">Aphidius gifuensis</name>
    <name type="common">Parasitoid wasp</name>
    <dbReference type="NCBI Taxonomy" id="684658"/>
    <lineage>
        <taxon>Eukaryota</taxon>
        <taxon>Metazoa</taxon>
        <taxon>Ecdysozoa</taxon>
        <taxon>Arthropoda</taxon>
        <taxon>Hexapoda</taxon>
        <taxon>Insecta</taxon>
        <taxon>Pterygota</taxon>
        <taxon>Neoptera</taxon>
        <taxon>Endopterygota</taxon>
        <taxon>Hymenoptera</taxon>
        <taxon>Apocrita</taxon>
        <taxon>Ichneumonoidea</taxon>
        <taxon>Braconidae</taxon>
        <taxon>Aphidiinae</taxon>
        <taxon>Aphidius</taxon>
    </lineage>
</organism>
<evidence type="ECO:0000259" key="9">
    <source>
        <dbReference type="PROSITE" id="PS51360"/>
    </source>
</evidence>
<evidence type="ECO:0000256" key="6">
    <source>
        <dbReference type="ARBA" id="ARBA00023163"/>
    </source>
</evidence>
<dbReference type="OrthoDB" id="166375at2759"/>
<dbReference type="SUPFAM" id="SSF159042">
    <property type="entry name" value="Plus3-like"/>
    <property type="match status" value="1"/>
</dbReference>
<name>A0A835CMP4_APHGI</name>
<feature type="compositionally biased region" description="Low complexity" evidence="8">
    <location>
        <begin position="9"/>
        <end position="30"/>
    </location>
</feature>
<feature type="compositionally biased region" description="Basic and acidic residues" evidence="8">
    <location>
        <begin position="332"/>
        <end position="345"/>
    </location>
</feature>
<dbReference type="GO" id="GO:0016593">
    <property type="term" value="C:Cdc73/Paf1 complex"/>
    <property type="evidence" value="ECO:0007669"/>
    <property type="project" value="TreeGrafter"/>
</dbReference>
<evidence type="ECO:0000256" key="7">
    <source>
        <dbReference type="ARBA" id="ARBA00023242"/>
    </source>
</evidence>
<proteinExistence type="predicted"/>
<keyword evidence="6" id="KW-0804">Transcription</keyword>
<dbReference type="GO" id="GO:0003677">
    <property type="term" value="F:DNA binding"/>
    <property type="evidence" value="ECO:0007669"/>
    <property type="project" value="InterPro"/>
</dbReference>
<dbReference type="Gene3D" id="3.90.70.200">
    <property type="entry name" value="Plus-3 domain"/>
    <property type="match status" value="1"/>
</dbReference>
<accession>A0A835CMP4</accession>
<keyword evidence="2" id="KW-0597">Phosphoprotein</keyword>
<dbReference type="PROSITE" id="PS51360">
    <property type="entry name" value="PLUS3"/>
    <property type="match status" value="1"/>
</dbReference>
<sequence length="712" mass="81522">MPKRKNNALLDSDSSESGSDSGSDLDNDISMARKKRARSQDDSQTDDSPVKKESKQVDSDTSDSDDDWNAKSGKQKKKKTSAAKRNKRKVTRSSSDDSDSDDEPAKVSEPEEGEVSDSDGSVSDSDEEEFNDGFDDKLMGDADDRARLNKMTEKEREQEIFKRIEQREQMKIRFEIEKKLRMAKKQEMRKQKELKKKERTNNDDNNKKIERAPDLKERSKDRKKTIEEKQDKKSNAMALLKARREEKKEREEKEKQKIEQKTTTKDDDDDDDDNDDNDNDNKTKLNASNIYSDDSSSSSDDDERHPNKTSSSTTATTTTTNSRQNNKSSSSSDDRDSDSDNDKKSISSPKNKMNKPLYINTKDDLNKIRLSRHKMERLVHLPFFNRVVQGCYVRIGIGNNNGKPVYRVAEISGVCETAKIYQLGSTRTNKGLKLRHGAQERIFRLEFVSNQEFTDSEFIKWRETCALQGISMPTFDEINTKLKEIKEAMVYEFKEEDIEKIVKEKERFKAGPFNYAMKKATLMREREAANHRGDDETASKLTTEIGELEEKASSLDKARTSTISSISYINDRNRKRNVEEAEKAIMEEYQASKGKTIDDPFTRRSTKPRMGFSSKNEVDAVVDVVPSIIEKPIPTNDTINILNDKENGKEIKKKQNTEDLFNAHDFDITIDLEVPMPSNPVSVLPKPVSNVKDTGPRRSLNLEDYKKKRGLI</sequence>
<feature type="region of interest" description="Disordered" evidence="8">
    <location>
        <begin position="1"/>
        <end position="158"/>
    </location>
</feature>
<protein>
    <recommendedName>
        <fullName evidence="9">Plus3 domain-containing protein</fullName>
    </recommendedName>
</protein>
<keyword evidence="4" id="KW-0175">Coiled coil</keyword>
<feature type="compositionally biased region" description="Low complexity" evidence="8">
    <location>
        <begin position="308"/>
        <end position="331"/>
    </location>
</feature>
<comment type="caution">
    <text evidence="10">The sequence shown here is derived from an EMBL/GenBank/DDBJ whole genome shotgun (WGS) entry which is preliminary data.</text>
</comment>
<dbReference type="PANTHER" id="PTHR13115:SF8">
    <property type="entry name" value="RNA POLYMERASE-ASSOCIATED PROTEIN RTF1 HOMOLOG"/>
    <property type="match status" value="1"/>
</dbReference>
<evidence type="ECO:0000256" key="1">
    <source>
        <dbReference type="ARBA" id="ARBA00004642"/>
    </source>
</evidence>
<evidence type="ECO:0000256" key="5">
    <source>
        <dbReference type="ARBA" id="ARBA00023159"/>
    </source>
</evidence>
<dbReference type="SMART" id="SM00719">
    <property type="entry name" value="Plus3"/>
    <property type="match status" value="1"/>
</dbReference>
<dbReference type="FunFam" id="3.90.70.200:FF:000001">
    <property type="entry name" value="RNA polymerase-associated protein RTF1 homolog"/>
    <property type="match status" value="1"/>
</dbReference>
<dbReference type="InterPro" id="IPR004343">
    <property type="entry name" value="Plus-3_dom"/>
</dbReference>
<feature type="compositionally biased region" description="Basic and acidic residues" evidence="8">
    <location>
        <begin position="242"/>
        <end position="265"/>
    </location>
</feature>
<reference evidence="10 11" key="1">
    <citation type="submission" date="2020-08" db="EMBL/GenBank/DDBJ databases">
        <title>Aphidius gifuensis genome sequencing and assembly.</title>
        <authorList>
            <person name="Du Z."/>
        </authorList>
    </citation>
    <scope>NUCLEOTIDE SEQUENCE [LARGE SCALE GENOMIC DNA]</scope>
    <source>
        <strain evidence="10">YNYX2018</strain>
        <tissue evidence="10">Adults</tissue>
    </source>
</reference>
<feature type="region of interest" description="Disordered" evidence="8">
    <location>
        <begin position="183"/>
        <end position="357"/>
    </location>
</feature>
<dbReference type="PANTHER" id="PTHR13115">
    <property type="entry name" value="RNA POLYMERASE-ASSOCIATED PROTEIN RTF1 HOMOLOG"/>
    <property type="match status" value="1"/>
</dbReference>
<evidence type="ECO:0000256" key="3">
    <source>
        <dbReference type="ARBA" id="ARBA00023015"/>
    </source>
</evidence>
<dbReference type="EMBL" id="JACMRX010000005">
    <property type="protein sequence ID" value="KAF7989507.1"/>
    <property type="molecule type" value="Genomic_DNA"/>
</dbReference>
<dbReference type="AlphaFoldDB" id="A0A835CMP4"/>
<keyword evidence="7" id="KW-0539">Nucleus</keyword>
<gene>
    <name evidence="10" type="ORF">HCN44_008181</name>
</gene>
<feature type="compositionally biased region" description="Basic residues" evidence="8">
    <location>
        <begin position="73"/>
        <end position="91"/>
    </location>
</feature>
<feature type="compositionally biased region" description="Acidic residues" evidence="8">
    <location>
        <begin position="266"/>
        <end position="278"/>
    </location>
</feature>
<evidence type="ECO:0000256" key="8">
    <source>
        <dbReference type="SAM" id="MobiDB-lite"/>
    </source>
</evidence>
<evidence type="ECO:0000256" key="2">
    <source>
        <dbReference type="ARBA" id="ARBA00022553"/>
    </source>
</evidence>
<evidence type="ECO:0000313" key="11">
    <source>
        <dbReference type="Proteomes" id="UP000639338"/>
    </source>
</evidence>
<feature type="domain" description="Plus3" evidence="9">
    <location>
        <begin position="359"/>
        <end position="490"/>
    </location>
</feature>
<feature type="compositionally biased region" description="Basic and acidic residues" evidence="8">
    <location>
        <begin position="183"/>
        <end position="234"/>
    </location>
</feature>
<keyword evidence="3" id="KW-0805">Transcription regulation</keyword>
<keyword evidence="11" id="KW-1185">Reference proteome</keyword>